<dbReference type="GO" id="GO:0000210">
    <property type="term" value="F:NAD+ diphosphatase activity"/>
    <property type="evidence" value="ECO:0007669"/>
    <property type="project" value="UniProtKB-UniRule"/>
</dbReference>
<feature type="binding site" evidence="9">
    <location>
        <position position="117"/>
    </location>
    <ligand>
        <name>Zn(2+)</name>
        <dbReference type="ChEBI" id="CHEBI:29105"/>
    </ligand>
</feature>
<dbReference type="EC" id="3.6.1.-" evidence="9"/>
<dbReference type="InterPro" id="IPR000086">
    <property type="entry name" value="NUDIX_hydrolase_dom"/>
</dbReference>
<feature type="short sequence motif" description="Nudix box" evidence="9">
    <location>
        <begin position="175"/>
        <end position="196"/>
    </location>
</feature>
<dbReference type="GO" id="GO:0000287">
    <property type="term" value="F:magnesium ion binding"/>
    <property type="evidence" value="ECO:0007669"/>
    <property type="project" value="UniProtKB-UniRule"/>
</dbReference>
<dbReference type="GO" id="GO:0008270">
    <property type="term" value="F:zinc ion binding"/>
    <property type="evidence" value="ECO:0007669"/>
    <property type="project" value="UniProtKB-UniRule"/>
</dbReference>
<dbReference type="InterPro" id="IPR049734">
    <property type="entry name" value="NudC-like_C"/>
</dbReference>
<comment type="catalytic activity">
    <reaction evidence="9">
        <text>NAD(+) + H2O = beta-nicotinamide D-ribonucleotide + AMP + 2 H(+)</text>
        <dbReference type="Rhea" id="RHEA:11800"/>
        <dbReference type="ChEBI" id="CHEBI:14649"/>
        <dbReference type="ChEBI" id="CHEBI:15377"/>
        <dbReference type="ChEBI" id="CHEBI:15378"/>
        <dbReference type="ChEBI" id="CHEBI:57540"/>
        <dbReference type="ChEBI" id="CHEBI:456215"/>
        <dbReference type="EC" id="3.6.1.22"/>
    </reaction>
</comment>
<evidence type="ECO:0000256" key="3">
    <source>
        <dbReference type="ARBA" id="ARBA00022801"/>
    </source>
</evidence>
<dbReference type="EMBL" id="FRDA01000001">
    <property type="protein sequence ID" value="SHM53103.1"/>
    <property type="molecule type" value="Genomic_DNA"/>
</dbReference>
<feature type="binding site" evidence="9">
    <location>
        <position position="257"/>
    </location>
    <ligand>
        <name>substrate</name>
    </ligand>
</feature>
<dbReference type="GO" id="GO:0035529">
    <property type="term" value="F:NADH pyrophosphatase activity"/>
    <property type="evidence" value="ECO:0007669"/>
    <property type="project" value="TreeGrafter"/>
</dbReference>
<evidence type="ECO:0000256" key="8">
    <source>
        <dbReference type="ARBA" id="ARBA00023679"/>
    </source>
</evidence>
<comment type="cofactor">
    <cofactor evidence="9">
        <name>Zn(2+)</name>
        <dbReference type="ChEBI" id="CHEBI:29105"/>
    </cofactor>
    <text evidence="9">Binds 1 zinc ion per subunit.</text>
</comment>
<dbReference type="OrthoDB" id="9791656at2"/>
<dbReference type="STRING" id="1190415.SAMN05216593_101381"/>
<feature type="binding site" evidence="9">
    <location>
        <position position="190"/>
    </location>
    <ligand>
        <name>a divalent metal cation</name>
        <dbReference type="ChEBI" id="CHEBI:60240"/>
        <label>2</label>
    </ligand>
</feature>
<feature type="binding site" evidence="9">
    <location>
        <position position="190"/>
    </location>
    <ligand>
        <name>a divalent metal cation</name>
        <dbReference type="ChEBI" id="CHEBI:60240"/>
        <label>3</label>
    </ligand>
</feature>
<evidence type="ECO:0000256" key="6">
    <source>
        <dbReference type="ARBA" id="ARBA00023027"/>
    </source>
</evidence>
<dbReference type="Pfam" id="PF09297">
    <property type="entry name" value="Zn_ribbon_NUD"/>
    <property type="match status" value="1"/>
</dbReference>
<protein>
    <recommendedName>
        <fullName evidence="9">NAD-capped RNA hydrolase NudC</fullName>
        <shortName evidence="9">DeNADding enzyme NudC</shortName>
        <ecNumber evidence="9">3.6.1.-</ecNumber>
    </recommendedName>
    <alternativeName>
        <fullName evidence="9">NADH pyrophosphatase</fullName>
        <ecNumber evidence="9">3.6.1.22</ecNumber>
    </alternativeName>
</protein>
<evidence type="ECO:0000256" key="2">
    <source>
        <dbReference type="ARBA" id="ARBA00022723"/>
    </source>
</evidence>
<keyword evidence="4 9" id="KW-0862">Zinc</keyword>
<keyword evidence="2 9" id="KW-0479">Metal-binding</keyword>
<feature type="binding site" evidence="9">
    <location>
        <position position="194"/>
    </location>
    <ligand>
        <name>a divalent metal cation</name>
        <dbReference type="ChEBI" id="CHEBI:60240"/>
        <label>1</label>
    </ligand>
</feature>
<evidence type="ECO:0000256" key="5">
    <source>
        <dbReference type="ARBA" id="ARBA00022842"/>
    </source>
</evidence>
<dbReference type="Proteomes" id="UP000183983">
    <property type="component" value="Unassembled WGS sequence"/>
</dbReference>
<dbReference type="CDD" id="cd03429">
    <property type="entry name" value="NUDIX_NADH_pyrophosphatase_Nudt13"/>
    <property type="match status" value="1"/>
</dbReference>
<proteinExistence type="inferred from homology"/>
<dbReference type="FunFam" id="3.90.79.10:FF:000004">
    <property type="entry name" value="NADH pyrophosphatase"/>
    <property type="match status" value="1"/>
</dbReference>
<feature type="binding site" evidence="9">
    <location>
        <position position="127"/>
    </location>
    <ligand>
        <name>substrate</name>
    </ligand>
</feature>
<dbReference type="SUPFAM" id="SSF55811">
    <property type="entry name" value="Nudix"/>
    <property type="match status" value="2"/>
</dbReference>
<evidence type="ECO:0000256" key="1">
    <source>
        <dbReference type="ARBA" id="ARBA00009595"/>
    </source>
</evidence>
<dbReference type="Gene3D" id="3.90.79.10">
    <property type="entry name" value="Nucleoside Triphosphate Pyrophosphohydrolase"/>
    <property type="match status" value="1"/>
</dbReference>
<keyword evidence="6 9" id="KW-0520">NAD</keyword>
<evidence type="ECO:0000256" key="4">
    <source>
        <dbReference type="ARBA" id="ARBA00022833"/>
    </source>
</evidence>
<comment type="function">
    <text evidence="9">mRNA decapping enzyme that specifically removes the nicotinamide adenine dinucleotide (NAD) cap from a subset of mRNAs by hydrolyzing the diphosphate linkage to produce nicotinamide mononucleotide (NMN) and 5' monophosphate mRNA. The NAD-cap is present at the 5'-end of some mRNAs and stabilizes RNA against 5'-processing. Has preference for mRNAs with a 5'-end purine. Catalyzes the hydrolysis of a broad range of dinucleotide pyrophosphates.</text>
</comment>
<dbReference type="GO" id="GO:0030145">
    <property type="term" value="F:manganese ion binding"/>
    <property type="evidence" value="ECO:0007669"/>
    <property type="project" value="UniProtKB-UniRule"/>
</dbReference>
<dbReference type="GO" id="GO:0110153">
    <property type="term" value="F:RNA NAD-cap (NMN-forming) hydrolase activity"/>
    <property type="evidence" value="ECO:0007669"/>
    <property type="project" value="RHEA"/>
</dbReference>
<keyword evidence="5 9" id="KW-0460">Magnesium</keyword>
<feature type="binding site" evidence="9">
    <location>
        <position position="235"/>
    </location>
    <ligand>
        <name>a divalent metal cation</name>
        <dbReference type="ChEBI" id="CHEBI:60240"/>
        <label>1</label>
    </ligand>
</feature>
<gene>
    <name evidence="9" type="primary">nudC</name>
    <name evidence="11" type="ORF">SAMN05216593_101381</name>
</gene>
<organism evidence="11 12">
    <name type="scientific">Pseudomonas asturiensis</name>
    <dbReference type="NCBI Taxonomy" id="1190415"/>
    <lineage>
        <taxon>Bacteria</taxon>
        <taxon>Pseudomonadati</taxon>
        <taxon>Pseudomonadota</taxon>
        <taxon>Gammaproteobacteria</taxon>
        <taxon>Pseudomonadales</taxon>
        <taxon>Pseudomonadaceae</taxon>
        <taxon>Pseudomonas</taxon>
    </lineage>
</organism>
<dbReference type="HAMAP" id="MF_00297">
    <property type="entry name" value="Nudix_NudC"/>
    <property type="match status" value="1"/>
</dbReference>
<keyword evidence="7 9" id="KW-0464">Manganese</keyword>
<feature type="binding site" evidence="9">
    <location>
        <position position="132"/>
    </location>
    <ligand>
        <name>Zn(2+)</name>
        <dbReference type="ChEBI" id="CHEBI:29105"/>
    </ligand>
</feature>
<dbReference type="PANTHER" id="PTHR42904">
    <property type="entry name" value="NUDIX HYDROLASE, NUDC SUBFAMILY"/>
    <property type="match status" value="1"/>
</dbReference>
<dbReference type="RefSeq" id="WP_073162013.1">
    <property type="nucleotide sequence ID" value="NZ_FRDA01000001.1"/>
</dbReference>
<dbReference type="GO" id="GO:0005829">
    <property type="term" value="C:cytosol"/>
    <property type="evidence" value="ECO:0007669"/>
    <property type="project" value="TreeGrafter"/>
</dbReference>
<name>A0A1M7JK04_9PSED</name>
<comment type="subunit">
    <text evidence="9">Homodimer.</text>
</comment>
<comment type="caution">
    <text evidence="9">Lacks conserved residue(s) required for the propagation of feature annotation.</text>
</comment>
<feature type="binding site" evidence="9">
    <location>
        <position position="114"/>
    </location>
    <ligand>
        <name>Zn(2+)</name>
        <dbReference type="ChEBI" id="CHEBI:29105"/>
    </ligand>
</feature>
<dbReference type="Pfam" id="PF00293">
    <property type="entry name" value="NUDIX"/>
    <property type="match status" value="1"/>
</dbReference>
<comment type="similarity">
    <text evidence="1 9">Belongs to the Nudix hydrolase family. NudC subfamily.</text>
</comment>
<dbReference type="GO" id="GO:0006742">
    <property type="term" value="P:NADP+ catabolic process"/>
    <property type="evidence" value="ECO:0007669"/>
    <property type="project" value="TreeGrafter"/>
</dbReference>
<evidence type="ECO:0000259" key="10">
    <source>
        <dbReference type="PROSITE" id="PS51462"/>
    </source>
</evidence>
<evidence type="ECO:0000313" key="11">
    <source>
        <dbReference type="EMBL" id="SHM53103.1"/>
    </source>
</evidence>
<dbReference type="EC" id="3.6.1.22" evidence="9"/>
<feature type="binding site" evidence="9">
    <location>
        <position position="84"/>
    </location>
    <ligand>
        <name>substrate</name>
    </ligand>
</feature>
<feature type="binding site" evidence="9">
    <location>
        <position position="140"/>
    </location>
    <ligand>
        <name>substrate</name>
    </ligand>
</feature>
<evidence type="ECO:0000256" key="9">
    <source>
        <dbReference type="HAMAP-Rule" id="MF_00297"/>
    </source>
</evidence>
<feature type="binding site" evidence="9">
    <location>
        <position position="194"/>
    </location>
    <ligand>
        <name>a divalent metal cation</name>
        <dbReference type="ChEBI" id="CHEBI:60240"/>
        <label>3</label>
    </ligand>
</feature>
<reference evidence="11 12" key="1">
    <citation type="submission" date="2016-11" db="EMBL/GenBank/DDBJ databases">
        <authorList>
            <person name="Jaros S."/>
            <person name="Januszkiewicz K."/>
            <person name="Wedrychowicz H."/>
        </authorList>
    </citation>
    <scope>NUCLEOTIDE SEQUENCE [LARGE SCALE GENOMIC DNA]</scope>
    <source>
        <strain evidence="11 12">LMG 26898</strain>
    </source>
</reference>
<feature type="binding site" evidence="9">
    <location>
        <begin position="208"/>
        <end position="215"/>
    </location>
    <ligand>
        <name>substrate</name>
    </ligand>
</feature>
<comment type="cofactor">
    <cofactor evidence="9">
        <name>Mg(2+)</name>
        <dbReference type="ChEBI" id="CHEBI:18420"/>
    </cofactor>
    <cofactor evidence="9">
        <name>Mn(2+)</name>
        <dbReference type="ChEBI" id="CHEBI:29035"/>
    </cofactor>
    <text evidence="9">Divalent metal cations. Mg(2+) or Mn(2+).</text>
</comment>
<feature type="domain" description="Nudix hydrolase" evidence="10">
    <location>
        <begin position="141"/>
        <end position="264"/>
    </location>
</feature>
<dbReference type="InterPro" id="IPR015375">
    <property type="entry name" value="NADH_PPase-like_N"/>
</dbReference>
<dbReference type="InterPro" id="IPR015376">
    <property type="entry name" value="Znr_NADH_PPase"/>
</dbReference>
<dbReference type="AlphaFoldDB" id="A0A1M7JK04"/>
<evidence type="ECO:0000256" key="7">
    <source>
        <dbReference type="ARBA" id="ARBA00023211"/>
    </source>
</evidence>
<dbReference type="GO" id="GO:0019677">
    <property type="term" value="P:NAD+ catabolic process"/>
    <property type="evidence" value="ECO:0007669"/>
    <property type="project" value="TreeGrafter"/>
</dbReference>
<dbReference type="PROSITE" id="PS51462">
    <property type="entry name" value="NUDIX"/>
    <property type="match status" value="1"/>
</dbReference>
<keyword evidence="3 9" id="KW-0378">Hydrolase</keyword>
<evidence type="ECO:0000313" key="12">
    <source>
        <dbReference type="Proteomes" id="UP000183983"/>
    </source>
</evidence>
<comment type="catalytic activity">
    <reaction evidence="9">
        <text>NADH + H2O = reduced beta-nicotinamide D-ribonucleotide + AMP + 2 H(+)</text>
        <dbReference type="Rhea" id="RHEA:48868"/>
        <dbReference type="ChEBI" id="CHEBI:15377"/>
        <dbReference type="ChEBI" id="CHEBI:15378"/>
        <dbReference type="ChEBI" id="CHEBI:57945"/>
        <dbReference type="ChEBI" id="CHEBI:90832"/>
        <dbReference type="ChEBI" id="CHEBI:456215"/>
        <dbReference type="EC" id="3.6.1.22"/>
    </reaction>
</comment>
<dbReference type="InterPro" id="IPR022925">
    <property type="entry name" value="RNA_Hydrolase_NudC"/>
</dbReference>
<comment type="catalytic activity">
    <reaction evidence="8">
        <text>a 5'-end NAD(+)-phospho-ribonucleoside in mRNA + H2O = a 5'-end phospho-adenosine-phospho-ribonucleoside in mRNA + beta-nicotinamide D-ribonucleotide + 2 H(+)</text>
        <dbReference type="Rhea" id="RHEA:60876"/>
        <dbReference type="Rhea" id="RHEA-COMP:15698"/>
        <dbReference type="Rhea" id="RHEA-COMP:15719"/>
        <dbReference type="ChEBI" id="CHEBI:14649"/>
        <dbReference type="ChEBI" id="CHEBI:15377"/>
        <dbReference type="ChEBI" id="CHEBI:15378"/>
        <dbReference type="ChEBI" id="CHEBI:144029"/>
        <dbReference type="ChEBI" id="CHEBI:144051"/>
    </reaction>
    <physiologicalReaction direction="left-to-right" evidence="8">
        <dbReference type="Rhea" id="RHEA:60877"/>
    </physiologicalReaction>
</comment>
<dbReference type="PANTHER" id="PTHR42904:SF6">
    <property type="entry name" value="NAD-CAPPED RNA HYDROLASE NUDT12"/>
    <property type="match status" value="1"/>
</dbReference>
<dbReference type="NCBIfam" id="NF001299">
    <property type="entry name" value="PRK00241.1"/>
    <property type="match status" value="1"/>
</dbReference>
<dbReference type="InterPro" id="IPR015797">
    <property type="entry name" value="NUDIX_hydrolase-like_dom_sf"/>
</dbReference>
<dbReference type="Gene3D" id="3.90.79.20">
    <property type="match status" value="1"/>
</dbReference>
<feature type="binding site" evidence="9">
    <location>
        <position position="174"/>
    </location>
    <ligand>
        <name>a divalent metal cation</name>
        <dbReference type="ChEBI" id="CHEBI:60240"/>
        <label>1</label>
    </ligand>
</feature>
<dbReference type="InterPro" id="IPR050241">
    <property type="entry name" value="NAD-cap_RNA_hydrolase_NudC"/>
</dbReference>
<accession>A0A1M7JK04</accession>
<dbReference type="Pfam" id="PF09296">
    <property type="entry name" value="NUDIX-like"/>
    <property type="match status" value="1"/>
</dbReference>
<sequence>MTRPERWTTAVLDIEASGGWAVVHGDQGFLLDGNGVLFPRAWLKGLDLPVQSEHGIGHFDGEAVYLLVLERSVPVEGCSWQGLRQFMLEGDFAVFQKLGYAAQISTWAREHRFCGACGRPTVQVRGERAMYCEHDNLRFYPRISPSMIVLITRGDEILLARSPRFVTGVYSTLAGFAEPGESAEDCVRREVMEEVQIRIKNLKYMGSQCWPFPHSMMLGFHAEYESGEIVPQADEIEDARWFRIDDLPPLPASRSIARYLIEAYLAERSGSPEPVLPGQTHG</sequence>
<feature type="binding site" evidence="9">
    <location>
        <position position="235"/>
    </location>
    <ligand>
        <name>a divalent metal cation</name>
        <dbReference type="ChEBI" id="CHEBI:60240"/>
        <label>3</label>
    </ligand>
</feature>